<dbReference type="InterPro" id="IPR013783">
    <property type="entry name" value="Ig-like_fold"/>
</dbReference>
<evidence type="ECO:0000313" key="3">
    <source>
        <dbReference type="EMBL" id="TFB56765.1"/>
    </source>
</evidence>
<dbReference type="InterPro" id="IPR024301">
    <property type="entry name" value="Amidase_6"/>
</dbReference>
<evidence type="ECO:0000313" key="4">
    <source>
        <dbReference type="Proteomes" id="UP000297866"/>
    </source>
</evidence>
<feature type="compositionally biased region" description="Low complexity" evidence="1">
    <location>
        <begin position="11"/>
        <end position="22"/>
    </location>
</feature>
<feature type="region of interest" description="Disordered" evidence="1">
    <location>
        <begin position="59"/>
        <end position="96"/>
    </location>
</feature>
<gene>
    <name evidence="3" type="ORF">E3O23_00690</name>
</gene>
<dbReference type="GO" id="GO:0005975">
    <property type="term" value="P:carbohydrate metabolic process"/>
    <property type="evidence" value="ECO:0007669"/>
    <property type="project" value="UniProtKB-ARBA"/>
</dbReference>
<dbReference type="InterPro" id="IPR014756">
    <property type="entry name" value="Ig_E-set"/>
</dbReference>
<feature type="domain" description="IPT/TIG" evidence="2">
    <location>
        <begin position="146"/>
        <end position="247"/>
    </location>
</feature>
<feature type="compositionally biased region" description="Basic residues" evidence="1">
    <location>
        <begin position="1"/>
        <end position="10"/>
    </location>
</feature>
<dbReference type="SUPFAM" id="SSF81296">
    <property type="entry name" value="E set domains"/>
    <property type="match status" value="1"/>
</dbReference>
<dbReference type="Pfam" id="PF12671">
    <property type="entry name" value="Amidase_6"/>
    <property type="match status" value="1"/>
</dbReference>
<dbReference type="Proteomes" id="UP000297866">
    <property type="component" value="Unassembled WGS sequence"/>
</dbReference>
<dbReference type="AlphaFoldDB" id="A0A4R8UJ89"/>
<name>A0A4R8UJ89_9MICO</name>
<dbReference type="OrthoDB" id="4981342at2"/>
<comment type="caution">
    <text evidence="3">The sequence shown here is derived from an EMBL/GenBank/DDBJ whole genome shotgun (WGS) entry which is preliminary data.</text>
</comment>
<reference evidence="3 4" key="1">
    <citation type="submission" date="2019-03" db="EMBL/GenBank/DDBJ databases">
        <title>Genomics of glacier-inhabiting Cryobacterium strains.</title>
        <authorList>
            <person name="Liu Q."/>
            <person name="Xin Y.-H."/>
        </authorList>
    </citation>
    <scope>NUCLEOTIDE SEQUENCE [LARGE SCALE GENOMIC DNA]</scope>
    <source>
        <strain evidence="3 4">Sr47</strain>
    </source>
</reference>
<evidence type="ECO:0000256" key="1">
    <source>
        <dbReference type="SAM" id="MobiDB-lite"/>
    </source>
</evidence>
<feature type="region of interest" description="Disordered" evidence="1">
    <location>
        <begin position="1"/>
        <end position="22"/>
    </location>
</feature>
<dbReference type="PANTHER" id="PTHR40032">
    <property type="entry name" value="EXPORTED PROTEIN-RELATED"/>
    <property type="match status" value="1"/>
</dbReference>
<dbReference type="SMART" id="SM00429">
    <property type="entry name" value="IPT"/>
    <property type="match status" value="1"/>
</dbReference>
<organism evidence="3 4">
    <name type="scientific">Cryobacterium tagatosivorans</name>
    <dbReference type="NCBI Taxonomy" id="1259199"/>
    <lineage>
        <taxon>Bacteria</taxon>
        <taxon>Bacillati</taxon>
        <taxon>Actinomycetota</taxon>
        <taxon>Actinomycetes</taxon>
        <taxon>Micrococcales</taxon>
        <taxon>Microbacteriaceae</taxon>
        <taxon>Cryobacterium</taxon>
    </lineage>
</organism>
<dbReference type="EMBL" id="SOEZ01000006">
    <property type="protein sequence ID" value="TFB56765.1"/>
    <property type="molecule type" value="Genomic_DNA"/>
</dbReference>
<keyword evidence="4" id="KW-1185">Reference proteome</keyword>
<dbReference type="InterPro" id="IPR002909">
    <property type="entry name" value="IPT_dom"/>
</dbReference>
<accession>A0A4R8UJ89</accession>
<feature type="compositionally biased region" description="Basic and acidic residues" evidence="1">
    <location>
        <begin position="69"/>
        <end position="94"/>
    </location>
</feature>
<sequence length="404" mass="42326">MAFPLHRRGAGSRNAAHAGHHAGGVLRAARGARVPLGPDSSPRHPWVTDALHRGLPRRDVYLAGPLPPDRNDFVRPNSPRDTRNQPRHSAERPREKRRILLPGSIIAACSAVAVSVGLATGGGAIGAIPEPTPAAIEGSARVAQPEPIVRGSIIAANGTSAGTVAGGTVVTVTGGDLNEVASVKFGANPGTVVSVTTDTVTLSTPPSTGRGLGTVPVELFDVRGEPVPVDSAGTASLAAAPLSFRYIADPKVAAQTDYVLAHWQDYNTARYGRLGGTDCVNFTSQSLIARGWTMDAQWSFNAGTRQYSPAWASSTAFAAYLAAHPERATALSDDQRAQVRVGDVVQFDWNGSGDRDHTGIVTRVDRAAGGVRIYYASHTMDNDFKSVDESLANAGGTVAYWSIT</sequence>
<dbReference type="PANTHER" id="PTHR40032:SF1">
    <property type="entry name" value="EXPORTED PROTEIN"/>
    <property type="match status" value="1"/>
</dbReference>
<dbReference type="Pfam" id="PF01833">
    <property type="entry name" value="TIG"/>
    <property type="match status" value="1"/>
</dbReference>
<dbReference type="Gene3D" id="2.60.40.10">
    <property type="entry name" value="Immunoglobulins"/>
    <property type="match status" value="1"/>
</dbReference>
<protein>
    <recommendedName>
        <fullName evidence="2">IPT/TIG domain-containing protein</fullName>
    </recommendedName>
</protein>
<proteinExistence type="predicted"/>
<evidence type="ECO:0000259" key="2">
    <source>
        <dbReference type="SMART" id="SM00429"/>
    </source>
</evidence>